<reference evidence="7" key="2">
    <citation type="submission" date="2020-09" db="EMBL/GenBank/DDBJ databases">
        <authorList>
            <person name="Sun Q."/>
            <person name="Zhou Y."/>
        </authorList>
    </citation>
    <scope>NUCLEOTIDE SEQUENCE</scope>
    <source>
        <strain evidence="7">CGMCC 4.7306</strain>
    </source>
</reference>
<evidence type="ECO:0000256" key="6">
    <source>
        <dbReference type="SAM" id="Phobius"/>
    </source>
</evidence>
<dbReference type="PANTHER" id="PTHR30213">
    <property type="entry name" value="INNER MEMBRANE PROTEIN YHJD"/>
    <property type="match status" value="1"/>
</dbReference>
<feature type="transmembrane region" description="Helical" evidence="6">
    <location>
        <begin position="212"/>
        <end position="234"/>
    </location>
</feature>
<feature type="transmembrane region" description="Helical" evidence="6">
    <location>
        <begin position="246"/>
        <end position="268"/>
    </location>
</feature>
<keyword evidence="4 6" id="KW-1133">Transmembrane helix</keyword>
<evidence type="ECO:0000313" key="8">
    <source>
        <dbReference type="Proteomes" id="UP000613840"/>
    </source>
</evidence>
<dbReference type="InterPro" id="IPR017039">
    <property type="entry name" value="Virul_fac_BrkB"/>
</dbReference>
<organism evidence="7 8">
    <name type="scientific">Microlunatus endophyticus</name>
    <dbReference type="NCBI Taxonomy" id="1716077"/>
    <lineage>
        <taxon>Bacteria</taxon>
        <taxon>Bacillati</taxon>
        <taxon>Actinomycetota</taxon>
        <taxon>Actinomycetes</taxon>
        <taxon>Propionibacteriales</taxon>
        <taxon>Propionibacteriaceae</taxon>
        <taxon>Microlunatus</taxon>
    </lineage>
</organism>
<dbReference type="EMBL" id="BMMZ01000006">
    <property type="protein sequence ID" value="GGL66561.1"/>
    <property type="molecule type" value="Genomic_DNA"/>
</dbReference>
<reference evidence="7" key="1">
    <citation type="journal article" date="2014" name="Int. J. Syst. Evol. Microbiol.">
        <title>Complete genome sequence of Corynebacterium casei LMG S-19264T (=DSM 44701T), isolated from a smear-ripened cheese.</title>
        <authorList>
            <consortium name="US DOE Joint Genome Institute (JGI-PGF)"/>
            <person name="Walter F."/>
            <person name="Albersmeier A."/>
            <person name="Kalinowski J."/>
            <person name="Ruckert C."/>
        </authorList>
    </citation>
    <scope>NUCLEOTIDE SEQUENCE</scope>
    <source>
        <strain evidence="7">CGMCC 4.7306</strain>
    </source>
</reference>
<accession>A0A917W645</accession>
<dbReference type="Proteomes" id="UP000613840">
    <property type="component" value="Unassembled WGS sequence"/>
</dbReference>
<gene>
    <name evidence="7" type="ORF">GCM10011575_26360</name>
</gene>
<evidence type="ECO:0000256" key="4">
    <source>
        <dbReference type="ARBA" id="ARBA00022989"/>
    </source>
</evidence>
<comment type="subcellular location">
    <subcellularLocation>
        <location evidence="1">Cell membrane</location>
        <topology evidence="1">Multi-pass membrane protein</topology>
    </subcellularLocation>
</comment>
<name>A0A917W645_9ACTN</name>
<evidence type="ECO:0000256" key="2">
    <source>
        <dbReference type="ARBA" id="ARBA00022475"/>
    </source>
</evidence>
<sequence length="336" mass="35794">MSASAHVDRFQREHRWTGLPIAVVYKYIDDQGSYLAALVAYYGLVSLVPLLLVLSSVLGFVLQADPGLQQRILHSALSQFPGIGTQIRSSAGLRGSPVALVVGLVGALYGSLGAAQAAQNVMNVAWAVPRNRRPDPIRSRLRSLALVGTAGLGVVGVTILSALTTSVGAIGPDLGVLSTALALAGSIVLNVLIFLVVFRISTARRLTLGEMLPGAVTAAVLWQLLQTFGTAYISHVVQRATIVNGTFAFVLGLIAWLYLAAMALVFSVEINVVRTKQLYPRALLTPFTDNVDLTRGDRRAYSDAAKAQRNKGFEHVDVSFDHEGQNASAHSAPKDQ</sequence>
<evidence type="ECO:0000256" key="3">
    <source>
        <dbReference type="ARBA" id="ARBA00022692"/>
    </source>
</evidence>
<dbReference type="RefSeq" id="WP_188895840.1">
    <property type="nucleotide sequence ID" value="NZ_BMMZ01000006.1"/>
</dbReference>
<feature type="transmembrane region" description="Helical" evidence="6">
    <location>
        <begin position="39"/>
        <end position="62"/>
    </location>
</feature>
<comment type="caution">
    <text evidence="7">The sequence shown here is derived from an EMBL/GenBank/DDBJ whole genome shotgun (WGS) entry which is preliminary data.</text>
</comment>
<evidence type="ECO:0008006" key="9">
    <source>
        <dbReference type="Google" id="ProtNLM"/>
    </source>
</evidence>
<feature type="transmembrane region" description="Helical" evidence="6">
    <location>
        <begin position="175"/>
        <end position="200"/>
    </location>
</feature>
<dbReference type="PANTHER" id="PTHR30213:SF1">
    <property type="entry name" value="INNER MEMBRANE PROTEIN YHJD"/>
    <property type="match status" value="1"/>
</dbReference>
<evidence type="ECO:0000256" key="5">
    <source>
        <dbReference type="ARBA" id="ARBA00023136"/>
    </source>
</evidence>
<proteinExistence type="predicted"/>
<dbReference type="AlphaFoldDB" id="A0A917W645"/>
<feature type="transmembrane region" description="Helical" evidence="6">
    <location>
        <begin position="141"/>
        <end position="163"/>
    </location>
</feature>
<keyword evidence="2" id="KW-1003">Cell membrane</keyword>
<dbReference type="Pfam" id="PF03631">
    <property type="entry name" value="Virul_fac_BrkB"/>
    <property type="match status" value="1"/>
</dbReference>
<keyword evidence="3 6" id="KW-0812">Transmembrane</keyword>
<keyword evidence="8" id="KW-1185">Reference proteome</keyword>
<protein>
    <recommendedName>
        <fullName evidence="9">YihY family inner membrane protein</fullName>
    </recommendedName>
</protein>
<evidence type="ECO:0000313" key="7">
    <source>
        <dbReference type="EMBL" id="GGL66561.1"/>
    </source>
</evidence>
<evidence type="ECO:0000256" key="1">
    <source>
        <dbReference type="ARBA" id="ARBA00004651"/>
    </source>
</evidence>
<dbReference type="GO" id="GO:0005886">
    <property type="term" value="C:plasma membrane"/>
    <property type="evidence" value="ECO:0007669"/>
    <property type="project" value="UniProtKB-SubCell"/>
</dbReference>
<keyword evidence="5 6" id="KW-0472">Membrane</keyword>